<dbReference type="Proteomes" id="UP000002035">
    <property type="component" value="Unassembled WGS sequence"/>
</dbReference>
<accession>C5FEJ0</accession>
<dbReference type="Gene3D" id="2.40.128.20">
    <property type="match status" value="1"/>
</dbReference>
<sequence>MAAPKEATVHNLTGKWTMDSTLSDSTDAILQLQGISWFTRKAIGLATITLHIKEYTEEGIIHIDIAQTLTGGISGTTEKRELGWNIREHTDHIFGSVKGQTRFVAAKKDGPKTVPALEIMTKVGKEEEDATVAKFFNGDVLADGSGSDGWVVDESEGDEPFVQSWVESVDNGWTAEQVWGFEIINGARYYTRRIAVAKGGVCNRVRLVYTYLGQEE</sequence>
<dbReference type="HOGENOM" id="CLU_088979_1_0_1"/>
<organism evidence="1 2">
    <name type="scientific">Arthroderma otae (strain ATCC MYA-4605 / CBS 113480)</name>
    <name type="common">Microsporum canis</name>
    <dbReference type="NCBI Taxonomy" id="554155"/>
    <lineage>
        <taxon>Eukaryota</taxon>
        <taxon>Fungi</taxon>
        <taxon>Dikarya</taxon>
        <taxon>Ascomycota</taxon>
        <taxon>Pezizomycotina</taxon>
        <taxon>Eurotiomycetes</taxon>
        <taxon>Eurotiomycetidae</taxon>
        <taxon>Onygenales</taxon>
        <taxon>Arthrodermataceae</taxon>
        <taxon>Microsporum</taxon>
    </lineage>
</organism>
<dbReference type="AlphaFoldDB" id="C5FEJ0"/>
<dbReference type="OMA" id="WEMDSTH"/>
<dbReference type="SUPFAM" id="SSF50814">
    <property type="entry name" value="Lipocalins"/>
    <property type="match status" value="1"/>
</dbReference>
<evidence type="ECO:0000313" key="2">
    <source>
        <dbReference type="Proteomes" id="UP000002035"/>
    </source>
</evidence>
<keyword evidence="2" id="KW-1185">Reference proteome</keyword>
<dbReference type="InterPro" id="IPR053037">
    <property type="entry name" value="Pericyclase_pydY-like"/>
</dbReference>
<dbReference type="GeneID" id="9228469"/>
<dbReference type="RefSeq" id="XP_002851008.1">
    <property type="nucleotide sequence ID" value="XM_002850962.1"/>
</dbReference>
<dbReference type="eggNOG" id="ENOG502S22D">
    <property type="taxonomic scope" value="Eukaryota"/>
</dbReference>
<evidence type="ECO:0000313" key="1">
    <source>
        <dbReference type="EMBL" id="EEQ28224.1"/>
    </source>
</evidence>
<name>C5FEJ0_ARTOC</name>
<gene>
    <name evidence="1" type="ORF">MCYG_01112</name>
</gene>
<dbReference type="VEuPathDB" id="FungiDB:MCYG_01112"/>
<protein>
    <recommendedName>
        <fullName evidence="3">LCCL domain-containing protein</fullName>
    </recommendedName>
</protein>
<dbReference type="PANTHER" id="PTHR38115:SF1">
    <property type="entry name" value="LIPOCALIN-LIKE DOMAIN-CONTAINING PROTEIN"/>
    <property type="match status" value="1"/>
</dbReference>
<dbReference type="OrthoDB" id="425354at2759"/>
<dbReference type="InterPro" id="IPR012674">
    <property type="entry name" value="Calycin"/>
</dbReference>
<dbReference type="EMBL" id="DS995701">
    <property type="protein sequence ID" value="EEQ28224.1"/>
    <property type="molecule type" value="Genomic_DNA"/>
</dbReference>
<dbReference type="PANTHER" id="PTHR38115">
    <property type="entry name" value="LIPOCALIN-LIKE DOMAIN-CONTAINING PROTEIN"/>
    <property type="match status" value="1"/>
</dbReference>
<reference evidence="2" key="1">
    <citation type="journal article" date="2012" name="MBio">
        <title>Comparative genome analysis of Trichophyton rubrum and related dermatophytes reveals candidate genes involved in infection.</title>
        <authorList>
            <person name="Martinez D.A."/>
            <person name="Oliver B.G."/>
            <person name="Graeser Y."/>
            <person name="Goldberg J.M."/>
            <person name="Li W."/>
            <person name="Martinez-Rossi N.M."/>
            <person name="Monod M."/>
            <person name="Shelest E."/>
            <person name="Barton R.C."/>
            <person name="Birch E."/>
            <person name="Brakhage A.A."/>
            <person name="Chen Z."/>
            <person name="Gurr S.J."/>
            <person name="Heiman D."/>
            <person name="Heitman J."/>
            <person name="Kosti I."/>
            <person name="Rossi A."/>
            <person name="Saif S."/>
            <person name="Samalova M."/>
            <person name="Saunders C.W."/>
            <person name="Shea T."/>
            <person name="Summerbell R.C."/>
            <person name="Xu J."/>
            <person name="Young S."/>
            <person name="Zeng Q."/>
            <person name="Birren B.W."/>
            <person name="Cuomo C.A."/>
            <person name="White T.C."/>
        </authorList>
    </citation>
    <scope>NUCLEOTIDE SEQUENCE [LARGE SCALE GENOMIC DNA]</scope>
    <source>
        <strain evidence="2">ATCC MYA-4605 / CBS 113480</strain>
    </source>
</reference>
<evidence type="ECO:0008006" key="3">
    <source>
        <dbReference type="Google" id="ProtNLM"/>
    </source>
</evidence>
<proteinExistence type="predicted"/>